<dbReference type="GO" id="GO:0016853">
    <property type="term" value="F:isomerase activity"/>
    <property type="evidence" value="ECO:0007669"/>
    <property type="project" value="UniProtKB-KW"/>
</dbReference>
<dbReference type="Proteomes" id="UP000249696">
    <property type="component" value="Unassembled WGS sequence"/>
</dbReference>
<dbReference type="Pfam" id="PF07366">
    <property type="entry name" value="SnoaL"/>
    <property type="match status" value="1"/>
</dbReference>
<reference evidence="1 2" key="1">
    <citation type="submission" date="2018-06" db="EMBL/GenBank/DDBJ databases">
        <title>Genomic Encyclopedia of Archaeal and Bacterial Type Strains, Phase II (KMG-II): from individual species to whole genera.</title>
        <authorList>
            <person name="Goeker M."/>
        </authorList>
    </citation>
    <scope>NUCLEOTIDE SEQUENCE [LARGE SCALE GENOMIC DNA]</scope>
    <source>
        <strain evidence="1 2">DSM 23522</strain>
    </source>
</reference>
<comment type="caution">
    <text evidence="1">The sequence shown here is derived from an EMBL/GenBank/DDBJ whole genome shotgun (WGS) entry which is preliminary data.</text>
</comment>
<dbReference type="InterPro" id="IPR032710">
    <property type="entry name" value="NTF2-like_dom_sf"/>
</dbReference>
<dbReference type="SUPFAM" id="SSF54427">
    <property type="entry name" value="NTF2-like"/>
    <property type="match status" value="1"/>
</dbReference>
<sequence length="169" mass="19326">MVIGCISCKNNQVKDRKETIEMSSSKSMVATKNKLETTIKAYLNPKGEKEIDSLVTEDFLRNMNGIPMVTNKRELKAKFNLYGTGFPDYNIKLKNSLVCDNQGYVDWIFSGTNTGQFAEVMATGKKVKINGFSHLYFNEEGRIYREDIFYNELEFLQQMGYSLVAPNLK</sequence>
<dbReference type="InterPro" id="IPR009959">
    <property type="entry name" value="Cyclase_SnoaL-like"/>
</dbReference>
<protein>
    <submittedName>
        <fullName evidence="1">Steroid delta-isomerase-like uncharacterized protein</fullName>
    </submittedName>
</protein>
<accession>A0A327QSB6</accession>
<proteinExistence type="predicted"/>
<evidence type="ECO:0000313" key="1">
    <source>
        <dbReference type="EMBL" id="RAJ07459.1"/>
    </source>
</evidence>
<gene>
    <name evidence="1" type="ORF">LV92_03808</name>
</gene>
<name>A0A327QSB6_9FLAO</name>
<keyword evidence="1" id="KW-0413">Isomerase</keyword>
<evidence type="ECO:0000313" key="2">
    <source>
        <dbReference type="Proteomes" id="UP000249696"/>
    </source>
</evidence>
<dbReference type="AlphaFoldDB" id="A0A327QSB6"/>
<dbReference type="Gene3D" id="3.10.450.50">
    <property type="match status" value="1"/>
</dbReference>
<dbReference type="GO" id="GO:0030638">
    <property type="term" value="P:polyketide metabolic process"/>
    <property type="evidence" value="ECO:0007669"/>
    <property type="project" value="InterPro"/>
</dbReference>
<organism evidence="1 2">
    <name type="scientific">Arenibacter echinorum</name>
    <dbReference type="NCBI Taxonomy" id="440515"/>
    <lineage>
        <taxon>Bacteria</taxon>
        <taxon>Pseudomonadati</taxon>
        <taxon>Bacteroidota</taxon>
        <taxon>Flavobacteriia</taxon>
        <taxon>Flavobacteriales</taxon>
        <taxon>Flavobacteriaceae</taxon>
        <taxon>Arenibacter</taxon>
    </lineage>
</organism>
<dbReference type="EMBL" id="QLLN01000008">
    <property type="protein sequence ID" value="RAJ07459.1"/>
    <property type="molecule type" value="Genomic_DNA"/>
</dbReference>
<keyword evidence="2" id="KW-1185">Reference proteome</keyword>